<evidence type="ECO:0000313" key="3">
    <source>
        <dbReference type="Proteomes" id="UP000009169"/>
    </source>
</evidence>
<feature type="compositionally biased region" description="Basic and acidic residues" evidence="1">
    <location>
        <begin position="1"/>
        <end position="26"/>
    </location>
</feature>
<evidence type="ECO:0000313" key="2">
    <source>
        <dbReference type="EMBL" id="EGE03318.1"/>
    </source>
</evidence>
<name>F2PN50_TRIEC</name>
<dbReference type="HOGENOM" id="CLU_2656217_0_0_1"/>
<accession>F2PN50</accession>
<dbReference type="EMBL" id="DS995726">
    <property type="protein sequence ID" value="EGE03318.1"/>
    <property type="molecule type" value="Genomic_DNA"/>
</dbReference>
<dbReference type="Proteomes" id="UP000009169">
    <property type="component" value="Unassembled WGS sequence"/>
</dbReference>
<protein>
    <submittedName>
        <fullName evidence="2">Uncharacterized protein</fullName>
    </submittedName>
</protein>
<dbReference type="VEuPathDB" id="FungiDB:TEQG_08627"/>
<sequence>MDFPTRHDPSSTHLQEKEIMENEEPQRIGPESASKEYGESRGSPPPPLNYQEYERGADQPAAARKIKGGRPSSDAM</sequence>
<keyword evidence="3" id="KW-1185">Reference proteome</keyword>
<evidence type="ECO:0000256" key="1">
    <source>
        <dbReference type="SAM" id="MobiDB-lite"/>
    </source>
</evidence>
<feature type="region of interest" description="Disordered" evidence="1">
    <location>
        <begin position="1"/>
        <end position="76"/>
    </location>
</feature>
<dbReference type="AlphaFoldDB" id="F2PN50"/>
<reference evidence="3" key="1">
    <citation type="journal article" date="2012" name="MBio">
        <title>Comparative genome analysis of Trichophyton rubrum and related dermatophytes reveals candidate genes involved in infection.</title>
        <authorList>
            <person name="Martinez D.A."/>
            <person name="Oliver B.G."/>
            <person name="Graeser Y."/>
            <person name="Goldberg J.M."/>
            <person name="Li W."/>
            <person name="Martinez-Rossi N.M."/>
            <person name="Monod M."/>
            <person name="Shelest E."/>
            <person name="Barton R.C."/>
            <person name="Birch E."/>
            <person name="Brakhage A.A."/>
            <person name="Chen Z."/>
            <person name="Gurr S.J."/>
            <person name="Heiman D."/>
            <person name="Heitman J."/>
            <person name="Kosti I."/>
            <person name="Rossi A."/>
            <person name="Saif S."/>
            <person name="Samalova M."/>
            <person name="Saunders C.W."/>
            <person name="Shea T."/>
            <person name="Summerbell R.C."/>
            <person name="Xu J."/>
            <person name="Young S."/>
            <person name="Zeng Q."/>
            <person name="Birren B.W."/>
            <person name="Cuomo C.A."/>
            <person name="White T.C."/>
        </authorList>
    </citation>
    <scope>NUCLEOTIDE SEQUENCE [LARGE SCALE GENOMIC DNA]</scope>
    <source>
        <strain evidence="3">ATCC MYA-4606 / CBS 127.97</strain>
    </source>
</reference>
<proteinExistence type="predicted"/>
<organism evidence="2 3">
    <name type="scientific">Trichophyton equinum (strain ATCC MYA-4606 / CBS 127.97)</name>
    <name type="common">Horse ringworm fungus</name>
    <dbReference type="NCBI Taxonomy" id="559882"/>
    <lineage>
        <taxon>Eukaryota</taxon>
        <taxon>Fungi</taxon>
        <taxon>Dikarya</taxon>
        <taxon>Ascomycota</taxon>
        <taxon>Pezizomycotina</taxon>
        <taxon>Eurotiomycetes</taxon>
        <taxon>Eurotiomycetidae</taxon>
        <taxon>Onygenales</taxon>
        <taxon>Arthrodermataceae</taxon>
        <taxon>Trichophyton</taxon>
    </lineage>
</organism>
<gene>
    <name evidence="2" type="ORF">TEQG_08627</name>
</gene>